<dbReference type="SUPFAM" id="SSF101936">
    <property type="entry name" value="DNA-binding pseudobarrel domain"/>
    <property type="match status" value="5"/>
</dbReference>
<reference evidence="8 9" key="1">
    <citation type="journal article" date="2018" name="Mol. Plant">
        <title>The genome of Artemisia annua provides insight into the evolution of Asteraceae family and artemisinin biosynthesis.</title>
        <authorList>
            <person name="Shen Q."/>
            <person name="Zhang L."/>
            <person name="Liao Z."/>
            <person name="Wang S."/>
            <person name="Yan T."/>
            <person name="Shi P."/>
            <person name="Liu M."/>
            <person name="Fu X."/>
            <person name="Pan Q."/>
            <person name="Wang Y."/>
            <person name="Lv Z."/>
            <person name="Lu X."/>
            <person name="Zhang F."/>
            <person name="Jiang W."/>
            <person name="Ma Y."/>
            <person name="Chen M."/>
            <person name="Hao X."/>
            <person name="Li L."/>
            <person name="Tang Y."/>
            <person name="Lv G."/>
            <person name="Zhou Y."/>
            <person name="Sun X."/>
            <person name="Brodelius P.E."/>
            <person name="Rose J.K.C."/>
            <person name="Tang K."/>
        </authorList>
    </citation>
    <scope>NUCLEOTIDE SEQUENCE [LARGE SCALE GENOMIC DNA]</scope>
    <source>
        <strain evidence="9">cv. Huhao1</strain>
        <tissue evidence="8">Leaf</tissue>
    </source>
</reference>
<dbReference type="PANTHER" id="PTHR31674">
    <property type="entry name" value="B3 DOMAIN-CONTAINING PROTEIN REM-LIKE 3-RELATED"/>
    <property type="match status" value="1"/>
</dbReference>
<keyword evidence="6" id="KW-0539">Nucleus</keyword>
<evidence type="ECO:0000256" key="4">
    <source>
        <dbReference type="ARBA" id="ARBA00023125"/>
    </source>
</evidence>
<dbReference type="Proteomes" id="UP000245207">
    <property type="component" value="Unassembled WGS sequence"/>
</dbReference>
<evidence type="ECO:0000256" key="2">
    <source>
        <dbReference type="ARBA" id="ARBA00022737"/>
    </source>
</evidence>
<dbReference type="AlphaFoldDB" id="A0A2U1LQ12"/>
<keyword evidence="2" id="KW-0677">Repeat</keyword>
<protein>
    <submittedName>
        <fullName evidence="8">Auxin response factor</fullName>
    </submittedName>
</protein>
<feature type="domain" description="TF-B3" evidence="7">
    <location>
        <begin position="349"/>
        <end position="413"/>
    </location>
</feature>
<keyword evidence="3" id="KW-0805">Transcription regulation</keyword>
<sequence>MKPLTTPLIGFSGERSYLEGVATIELTVGTHPPSRTIMLQFHIVKSTSKYNIILGRTTLQNLGMEVSIVISLIEFPTGAGFAIVKSDYPCRDASLTVTIEESYTMEIAWKPISRDNRKKSLPKSFWASLNEWTCKKVVLKRGRHEWPVAINDKGVFGDGWRKLMIDNGIQEFDFIVFKHQGNMSFNFMVFDQSTCERQYPNLLDEIDVEDHIHERLKKSKKRKRNDYSCRKEDKSHLGGDSCFMVIMTPDNIKSSRLFFPTKFARSNGFITEDTQNEVVHTKAVIVDEAQRTWPATLQTRRKQVRLGGWRELKIKYHLKAGDSCMFELVKLGEYLPVSFSIPNGLKTGEMILRNDKGRSWTIQLRKTGERSFYLGCGLKDFCNANGLKVGDAYKFELIENKKNKPPVANFSLNVDCTMDAEEPIKGSDSIHKLTSFDALDVEEPLTGSDSNYTDQTTKKLRKRKRQDYASQSKQEFQFQLGKDRSFMVVMTPYYIRSSRLHVPIKFARSNGLITKRSQTQQIVIIDEAQRTWPARLKIRSNKVRITCWRKLQVKNKLKVGDACMFELVKLGEVPVFNFYRKKPIENNSQAEVEIDSTIKKETSSTLKRKTGLVTPMTPKSYDLARGKKNYPYFIGEVKSYVVEKMLLYLPKKFAMKNGLFNKEEMILKNVRNEGSWTVELKSSKNNKYCYIRRGWKEFYVANGLKDGDLFKFELVDNGEKPTANFRFQSIT</sequence>
<name>A0A2U1LQ12_ARTAN</name>
<evidence type="ECO:0000256" key="6">
    <source>
        <dbReference type="ARBA" id="ARBA00023242"/>
    </source>
</evidence>
<dbReference type="PROSITE" id="PS50863">
    <property type="entry name" value="B3"/>
    <property type="match status" value="5"/>
</dbReference>
<dbReference type="GO" id="GO:0005634">
    <property type="term" value="C:nucleus"/>
    <property type="evidence" value="ECO:0007669"/>
    <property type="project" value="UniProtKB-SubCell"/>
</dbReference>
<accession>A0A2U1LQ12</accession>
<keyword evidence="9" id="KW-1185">Reference proteome</keyword>
<evidence type="ECO:0000256" key="5">
    <source>
        <dbReference type="ARBA" id="ARBA00023163"/>
    </source>
</evidence>
<feature type="domain" description="TF-B3" evidence="7">
    <location>
        <begin position="242"/>
        <end position="343"/>
    </location>
</feature>
<organism evidence="8 9">
    <name type="scientific">Artemisia annua</name>
    <name type="common">Sweet wormwood</name>
    <dbReference type="NCBI Taxonomy" id="35608"/>
    <lineage>
        <taxon>Eukaryota</taxon>
        <taxon>Viridiplantae</taxon>
        <taxon>Streptophyta</taxon>
        <taxon>Embryophyta</taxon>
        <taxon>Tracheophyta</taxon>
        <taxon>Spermatophyta</taxon>
        <taxon>Magnoliopsida</taxon>
        <taxon>eudicotyledons</taxon>
        <taxon>Gunneridae</taxon>
        <taxon>Pentapetalae</taxon>
        <taxon>asterids</taxon>
        <taxon>campanulids</taxon>
        <taxon>Asterales</taxon>
        <taxon>Asteraceae</taxon>
        <taxon>Asteroideae</taxon>
        <taxon>Anthemideae</taxon>
        <taxon>Artemisiinae</taxon>
        <taxon>Artemisia</taxon>
    </lineage>
</organism>
<dbReference type="CDD" id="cd10017">
    <property type="entry name" value="B3_DNA"/>
    <property type="match status" value="5"/>
</dbReference>
<dbReference type="InterPro" id="IPR015300">
    <property type="entry name" value="DNA-bd_pseudobarrel_sf"/>
</dbReference>
<keyword evidence="4" id="KW-0238">DNA-binding</keyword>
<evidence type="ECO:0000256" key="3">
    <source>
        <dbReference type="ARBA" id="ARBA00023015"/>
    </source>
</evidence>
<dbReference type="PANTHER" id="PTHR31674:SF62">
    <property type="entry name" value="B3 DOMAIN-CONTAINING PROTEIN REM14-RELATED"/>
    <property type="match status" value="1"/>
</dbReference>
<dbReference type="GO" id="GO:0003677">
    <property type="term" value="F:DNA binding"/>
    <property type="evidence" value="ECO:0007669"/>
    <property type="project" value="UniProtKB-KW"/>
</dbReference>
<comment type="subcellular location">
    <subcellularLocation>
        <location evidence="1">Nucleus</location>
    </subcellularLocation>
</comment>
<dbReference type="InterPro" id="IPR039218">
    <property type="entry name" value="REM_fam"/>
</dbReference>
<feature type="domain" description="TF-B3" evidence="7">
    <location>
        <begin position="485"/>
        <end position="581"/>
    </location>
</feature>
<dbReference type="EMBL" id="PKPP01008287">
    <property type="protein sequence ID" value="PWA51098.1"/>
    <property type="molecule type" value="Genomic_DNA"/>
</dbReference>
<dbReference type="OrthoDB" id="1109907at2759"/>
<evidence type="ECO:0000313" key="9">
    <source>
        <dbReference type="Proteomes" id="UP000245207"/>
    </source>
</evidence>
<dbReference type="SMART" id="SM01019">
    <property type="entry name" value="B3"/>
    <property type="match status" value="5"/>
</dbReference>
<dbReference type="Pfam" id="PF02362">
    <property type="entry name" value="B3"/>
    <property type="match status" value="5"/>
</dbReference>
<comment type="caution">
    <text evidence="8">The sequence shown here is derived from an EMBL/GenBank/DDBJ whole genome shotgun (WGS) entry which is preliminary data.</text>
</comment>
<evidence type="ECO:0000259" key="7">
    <source>
        <dbReference type="PROSITE" id="PS50863"/>
    </source>
</evidence>
<evidence type="ECO:0000313" key="8">
    <source>
        <dbReference type="EMBL" id="PWA51098.1"/>
    </source>
</evidence>
<dbReference type="Gene3D" id="2.40.330.10">
    <property type="entry name" value="DNA-binding pseudobarrel domain"/>
    <property type="match status" value="5"/>
</dbReference>
<keyword evidence="5" id="KW-0804">Transcription</keyword>
<feature type="domain" description="TF-B3" evidence="7">
    <location>
        <begin position="632"/>
        <end position="728"/>
    </location>
</feature>
<evidence type="ECO:0000256" key="1">
    <source>
        <dbReference type="ARBA" id="ARBA00004123"/>
    </source>
</evidence>
<dbReference type="STRING" id="35608.A0A2U1LQ12"/>
<feature type="domain" description="TF-B3" evidence="7">
    <location>
        <begin position="104"/>
        <end position="193"/>
    </location>
</feature>
<gene>
    <name evidence="8" type="ORF">CTI12_AA350720</name>
</gene>
<proteinExistence type="predicted"/>
<dbReference type="InterPro" id="IPR003340">
    <property type="entry name" value="B3_DNA-bd"/>
</dbReference>